<dbReference type="PANTHER" id="PTHR31043">
    <property type="entry name" value="NEPHROCYSTIN-4"/>
    <property type="match status" value="1"/>
</dbReference>
<feature type="domain" description="NPHP4 Ig-like" evidence="7">
    <location>
        <begin position="1030"/>
        <end position="1177"/>
    </location>
</feature>
<dbReference type="Pfam" id="PF26015">
    <property type="entry name" value="Ig_NPH4_3rd"/>
    <property type="match status" value="1"/>
</dbReference>
<evidence type="ECO:0008006" key="10">
    <source>
        <dbReference type="Google" id="ProtNLM"/>
    </source>
</evidence>
<dbReference type="Pfam" id="PF26173">
    <property type="entry name" value="NPHP4_SK"/>
    <property type="match status" value="1"/>
</dbReference>
<dbReference type="InterPro" id="IPR058685">
    <property type="entry name" value="Ig_NPHP4_4th"/>
</dbReference>
<gene>
    <name evidence="8" type="ORF">IZO911_LOCUS28684</name>
</gene>
<evidence type="ECO:0000259" key="7">
    <source>
        <dbReference type="Pfam" id="PF26190"/>
    </source>
</evidence>
<dbReference type="GO" id="GO:0097730">
    <property type="term" value="C:non-motile cilium"/>
    <property type="evidence" value="ECO:0007669"/>
    <property type="project" value="InterPro"/>
</dbReference>
<dbReference type="GO" id="GO:0036064">
    <property type="term" value="C:ciliary basal body"/>
    <property type="evidence" value="ECO:0007669"/>
    <property type="project" value="TreeGrafter"/>
</dbReference>
<dbReference type="InterPro" id="IPR058687">
    <property type="entry name" value="Ig_NPHP4_1st"/>
</dbReference>
<dbReference type="InterPro" id="IPR058688">
    <property type="entry name" value="Ig_NPHP4_2nd"/>
</dbReference>
<feature type="compositionally biased region" description="Polar residues" evidence="1">
    <location>
        <begin position="27"/>
        <end position="38"/>
    </location>
</feature>
<evidence type="ECO:0000256" key="1">
    <source>
        <dbReference type="SAM" id="MobiDB-lite"/>
    </source>
</evidence>
<dbReference type="Pfam" id="PF26186">
    <property type="entry name" value="NPHP4_C2_3rd"/>
    <property type="match status" value="1"/>
</dbReference>
<sequence length="1488" mass="168694">MEAVSNWLDRVAQSSFDVPHPAEINGPQGTSDVKGTGGNADNTIILNFPFRDSVKMMEAVSNWLDRVAQSSFDVPHPAEINGPQGTSDVKGTGGNADNTSNIVPFRILIKSLELLPSSVSSTLAAPYEVQFTATLFDNLYKRFYGQTWFSGWHRGKLATDSFFRVNLSEPLYCHIPLKNDQNCLVIQFIFRSGEDKPDRDELVGGWTVIKLKPWTADDDITKAISNRQPLYQGSPRALMFLNEPLETCSRVLQVASAGLFTEIRYHDPLFSVIQYLSECTLYGRGANIGGIHHTGDPNEDVLKQPNIQTNRRNILIEQVEIDMEPSINQFEEELCRLINKDRLEKTKTTQTTLTALVQESHNKVSIVERRLRVGVHNGQCYVQDPLIFYLTSDQEDTGMSSLSRKLSFRQSQRRRTVSAESRTNGIDDRKRLYLRNPIRIDDVPIDDLNAIVFVLEYMVAIPLGTPVKPNTTIENTKVTFTIRWSAWFPGKDKQVSLIMYGGETLPSDELFVYKPSKTVLHNAPDIVQETLRFNYRFDNEAPMRYQTVTARQDVLSPATQKPMIPFQSTAPTPMNYDLMQRTAVPPHTIPSAIQPPIYHQANLVPWQADGVYPAYSPMSALASQMTFAHTLSRAAYSRLQGQNFPAIKTVNDKEAEIIDIRQSRFLDLQTEMADPMNCNQINLHFLSYFKMIRAGISSKSTYPKSIFFTFKFYRFPETTTSRVMLERMHDTISNDPNVEPYILWRLKEDSTKTSGLPGLPVKFQVDGGFLGSVEQRQFFEYLNTHTLYIEVWDGDGLFPVGMCALELRYLLRDGRPGVQTLIELDVYATVPIESSEAPAMENQYYQSSDQQFSLIGEKLKTVGKLIMRIGNVGSVGSEQPSIETIKASDALRLLPTSRIISSTPPFDIVQQRAGEVTTGGIKDYHLTRAHRIVESYPNINSVLHSSDKQANESERQRKLARMEAVRKRTVETGTDDVSTSLAMTNRKARELRGSDLRTISMYRQQTKHEDIAHHLMAFITREVNIRLMPGNVEFFEYILQNPYPEQHSISIACNDDELSVVTDAREWRRLKTLFEVFSDTEENMFTNQTGIIDQSGLKYPQIFVRAKESVHIPFKLQTFLAKIPPAEHKTSSNPFALEQTYSVVEKNYNEKIKSKQIKATFQAEDGTPIGILSINVEYLSPIVDQTIRCINGENTLLKRVFRIPNPRRAVETESLSGLPEQIHQIFVRASDLNIVCEAKSVSINQPCDMLIKAATHNAPTVNSFIVFMYGDGFLHRPINVWQFQIHAVKRLDLTCIQYQTTTATLLLRGTRSSRLVQCFGNAPDELIISPSNAFSLAANGLHEIHILVRPARSGLRTYCVNAVDVENHQIVDTWMIRIDTRMPVISKQFAHSVSLGQSQSVSKRISYTNPYAIRKTFFFTSSHPELLQLQHQKIDFQANEKKFISFTLLPAFNVTPVTDIIILINNEQDTNEDAYCIRVTYTDSNIPI</sequence>
<feature type="region of interest" description="Disordered" evidence="1">
    <location>
        <begin position="18"/>
        <end position="38"/>
    </location>
</feature>
<dbReference type="GO" id="GO:0097546">
    <property type="term" value="C:ciliary base"/>
    <property type="evidence" value="ECO:0007669"/>
    <property type="project" value="TreeGrafter"/>
</dbReference>
<protein>
    <recommendedName>
        <fullName evidence="10">Nephrocystin-4</fullName>
    </recommendedName>
</protein>
<evidence type="ECO:0000313" key="8">
    <source>
        <dbReference type="EMBL" id="CAF1202298.1"/>
    </source>
</evidence>
<dbReference type="EMBL" id="CAJNOE010000411">
    <property type="protein sequence ID" value="CAF1202298.1"/>
    <property type="molecule type" value="Genomic_DNA"/>
</dbReference>
<dbReference type="InterPro" id="IPR058764">
    <property type="entry name" value="NPHP4_SK"/>
</dbReference>
<feature type="domain" description="NPHP4 SK-like" evidence="3">
    <location>
        <begin position="952"/>
        <end position="1015"/>
    </location>
</feature>
<feature type="domain" description="NPHP4 Ig-like" evidence="5">
    <location>
        <begin position="1386"/>
        <end position="1481"/>
    </location>
</feature>
<comment type="caution">
    <text evidence="8">The sequence shown here is derived from an EMBL/GenBank/DDBJ whole genome shotgun (WGS) entry which is preliminary data.</text>
</comment>
<evidence type="ECO:0000259" key="4">
    <source>
        <dbReference type="Pfam" id="PF26186"/>
    </source>
</evidence>
<reference evidence="8" key="1">
    <citation type="submission" date="2021-02" db="EMBL/GenBank/DDBJ databases">
        <authorList>
            <person name="Nowell W R."/>
        </authorList>
    </citation>
    <scope>NUCLEOTIDE SEQUENCE</scope>
</reference>
<dbReference type="Proteomes" id="UP000663860">
    <property type="component" value="Unassembled WGS sequence"/>
</dbReference>
<feature type="domain" description="NPHP4 Ig-like" evidence="6">
    <location>
        <begin position="1188"/>
        <end position="1286"/>
    </location>
</feature>
<dbReference type="InterPro" id="IPR029775">
    <property type="entry name" value="NPHP4"/>
</dbReference>
<evidence type="ECO:0000259" key="5">
    <source>
        <dbReference type="Pfam" id="PF26187"/>
    </source>
</evidence>
<evidence type="ECO:0000259" key="6">
    <source>
        <dbReference type="Pfam" id="PF26189"/>
    </source>
</evidence>
<dbReference type="GO" id="GO:1904491">
    <property type="term" value="P:protein localization to ciliary transition zone"/>
    <property type="evidence" value="ECO:0007669"/>
    <property type="project" value="TreeGrafter"/>
</dbReference>
<feature type="region of interest" description="Disordered" evidence="1">
    <location>
        <begin position="74"/>
        <end position="95"/>
    </location>
</feature>
<organism evidence="8 9">
    <name type="scientific">Adineta steineri</name>
    <dbReference type="NCBI Taxonomy" id="433720"/>
    <lineage>
        <taxon>Eukaryota</taxon>
        <taxon>Metazoa</taxon>
        <taxon>Spiralia</taxon>
        <taxon>Gnathifera</taxon>
        <taxon>Rotifera</taxon>
        <taxon>Eurotatoria</taxon>
        <taxon>Bdelloidea</taxon>
        <taxon>Adinetida</taxon>
        <taxon>Adinetidae</taxon>
        <taxon>Adineta</taxon>
    </lineage>
</organism>
<evidence type="ECO:0000259" key="2">
    <source>
        <dbReference type="Pfam" id="PF26015"/>
    </source>
</evidence>
<feature type="domain" description="NPHP4 C2-like" evidence="4">
    <location>
        <begin position="634"/>
        <end position="873"/>
    </location>
</feature>
<accession>A0A814WHF6</accession>
<name>A0A814WHF6_9BILA</name>
<feature type="compositionally biased region" description="Polar residues" evidence="1">
    <location>
        <begin position="83"/>
        <end position="95"/>
    </location>
</feature>
<dbReference type="Pfam" id="PF26187">
    <property type="entry name" value="Ig_NPHP4_4th"/>
    <property type="match status" value="1"/>
</dbReference>
<dbReference type="GO" id="GO:0035869">
    <property type="term" value="C:ciliary transition zone"/>
    <property type="evidence" value="ECO:0007669"/>
    <property type="project" value="TreeGrafter"/>
</dbReference>
<dbReference type="InterPro" id="IPR058765">
    <property type="entry name" value="NPHP4_C2-like"/>
</dbReference>
<dbReference type="InterPro" id="IPR058686">
    <property type="entry name" value="Ig_NPHP4_3rd"/>
</dbReference>
<dbReference type="Pfam" id="PF26190">
    <property type="entry name" value="Ig_NPHP4_1st"/>
    <property type="match status" value="1"/>
</dbReference>
<dbReference type="Pfam" id="PF26189">
    <property type="entry name" value="Ig_NPHP4_2nd"/>
    <property type="match status" value="1"/>
</dbReference>
<dbReference type="GO" id="GO:0090090">
    <property type="term" value="P:negative regulation of canonical Wnt signaling pathway"/>
    <property type="evidence" value="ECO:0007669"/>
    <property type="project" value="InterPro"/>
</dbReference>
<evidence type="ECO:0000313" key="9">
    <source>
        <dbReference type="Proteomes" id="UP000663860"/>
    </source>
</evidence>
<dbReference type="PANTHER" id="PTHR31043:SF3">
    <property type="entry name" value="NEPHROCYSTIN-4"/>
    <property type="match status" value="1"/>
</dbReference>
<feature type="domain" description="NPHP4 Ig-like" evidence="2">
    <location>
        <begin position="1298"/>
        <end position="1380"/>
    </location>
</feature>
<evidence type="ECO:0000259" key="3">
    <source>
        <dbReference type="Pfam" id="PF26173"/>
    </source>
</evidence>
<proteinExistence type="predicted"/>